<dbReference type="GO" id="GO:0005886">
    <property type="term" value="C:plasma membrane"/>
    <property type="evidence" value="ECO:0007669"/>
    <property type="project" value="UniProtKB-SubCell"/>
</dbReference>
<keyword evidence="6 7" id="KW-0472">Membrane</keyword>
<dbReference type="PANTHER" id="PTHR40074:SF2">
    <property type="entry name" value="O-ACETYLTRANSFERASE WECH"/>
    <property type="match status" value="1"/>
</dbReference>
<evidence type="ECO:0000256" key="2">
    <source>
        <dbReference type="ARBA" id="ARBA00007400"/>
    </source>
</evidence>
<gene>
    <name evidence="9" type="ORF">E4V82_19160</name>
</gene>
<dbReference type="EMBL" id="SPSF01000044">
    <property type="protein sequence ID" value="MPQ64212.1"/>
    <property type="molecule type" value="Genomic_DNA"/>
</dbReference>
<reference evidence="9 10" key="1">
    <citation type="journal article" date="2019" name="Lett. Appl. Microbiol.">
        <title>A case of 'blown pack' spoilage of vacuum-packaged pork likely associated with Clostridium estertheticum in Canada.</title>
        <authorList>
            <person name="Zhang P."/>
            <person name="Ward P."/>
            <person name="McMullen L.M."/>
            <person name="Yang X."/>
        </authorList>
    </citation>
    <scope>NUCLEOTIDE SEQUENCE [LARGE SCALE GENOMIC DNA]</scope>
    <source>
        <strain evidence="9 10">MA19</strain>
    </source>
</reference>
<sequence>MKKHLSELQVYSGIAILFVTLIHSNAFFLLSILHLKTYVEVGFVFTLVDKVVHVAVPMFIFISGYKYEMHDKNQVYTKLMYKKFTKIIKPFLIVSICWILFEWGNRCLDNIILHDRVNVYYVLINCLKDLFNTFFGDNYAYQLWYIPMYTLIVFSYPIIIKFLKNSRIRMIILYVIAIIITIVQIKTKLLASSYMQPINFIYYFYLYELGVQLYCKKIKKKYRAITIICYLVLLPVVSLIKDPLISNLSTYLIFTPIAVVAMYYIAVYLKNSKILLILGKYSFAIYLFHEPVFESKTSRLLVSHGLYSSKVMIPFIAVGSIILSIYFYKILIKTSLGKYVFNIKDDIN</sequence>
<keyword evidence="5 7" id="KW-1133">Transmembrane helix</keyword>
<feature type="transmembrane region" description="Helical" evidence="7">
    <location>
        <begin position="311"/>
        <end position="328"/>
    </location>
</feature>
<accession>A0A5N7ITD7</accession>
<evidence type="ECO:0000256" key="6">
    <source>
        <dbReference type="ARBA" id="ARBA00023136"/>
    </source>
</evidence>
<feature type="transmembrane region" description="Helical" evidence="7">
    <location>
        <begin position="12"/>
        <end position="35"/>
    </location>
</feature>
<dbReference type="PANTHER" id="PTHR40074">
    <property type="entry name" value="O-ACETYLTRANSFERASE WECH"/>
    <property type="match status" value="1"/>
</dbReference>
<evidence type="ECO:0000259" key="8">
    <source>
        <dbReference type="Pfam" id="PF01757"/>
    </source>
</evidence>
<keyword evidence="3" id="KW-1003">Cell membrane</keyword>
<feature type="transmembrane region" description="Helical" evidence="7">
    <location>
        <begin position="246"/>
        <end position="267"/>
    </location>
</feature>
<dbReference type="Pfam" id="PF01757">
    <property type="entry name" value="Acyl_transf_3"/>
    <property type="match status" value="1"/>
</dbReference>
<feature type="transmembrane region" description="Helical" evidence="7">
    <location>
        <begin position="139"/>
        <end position="159"/>
    </location>
</feature>
<name>A0A5N7ITD7_9CLOT</name>
<keyword evidence="4 7" id="KW-0812">Transmembrane</keyword>
<feature type="domain" description="Acyltransferase 3" evidence="8">
    <location>
        <begin position="13"/>
        <end position="328"/>
    </location>
</feature>
<evidence type="ECO:0000313" key="10">
    <source>
        <dbReference type="Proteomes" id="UP000342249"/>
    </source>
</evidence>
<dbReference type="Proteomes" id="UP000342249">
    <property type="component" value="Unassembled WGS sequence"/>
</dbReference>
<dbReference type="AlphaFoldDB" id="A0A5N7ITD7"/>
<organism evidence="9 10">
    <name type="scientific">Clostridium estertheticum</name>
    <dbReference type="NCBI Taxonomy" id="238834"/>
    <lineage>
        <taxon>Bacteria</taxon>
        <taxon>Bacillati</taxon>
        <taxon>Bacillota</taxon>
        <taxon>Clostridia</taxon>
        <taxon>Eubacteriales</taxon>
        <taxon>Clostridiaceae</taxon>
        <taxon>Clostridium</taxon>
    </lineage>
</organism>
<feature type="transmembrane region" description="Helical" evidence="7">
    <location>
        <begin position="41"/>
        <end position="63"/>
    </location>
</feature>
<feature type="transmembrane region" description="Helical" evidence="7">
    <location>
        <begin position="84"/>
        <end position="101"/>
    </location>
</feature>
<comment type="caution">
    <text evidence="9">The sequence shown here is derived from an EMBL/GenBank/DDBJ whole genome shotgun (WGS) entry which is preliminary data.</text>
</comment>
<dbReference type="GO" id="GO:0009246">
    <property type="term" value="P:enterobacterial common antigen biosynthetic process"/>
    <property type="evidence" value="ECO:0007669"/>
    <property type="project" value="TreeGrafter"/>
</dbReference>
<evidence type="ECO:0000256" key="3">
    <source>
        <dbReference type="ARBA" id="ARBA00022475"/>
    </source>
</evidence>
<dbReference type="InterPro" id="IPR002656">
    <property type="entry name" value="Acyl_transf_3_dom"/>
</dbReference>
<comment type="similarity">
    <text evidence="2">Belongs to the acyltransferase 3 family.</text>
</comment>
<dbReference type="RefSeq" id="WP_152753530.1">
    <property type="nucleotide sequence ID" value="NZ_SPSE01000045.1"/>
</dbReference>
<evidence type="ECO:0000256" key="7">
    <source>
        <dbReference type="SAM" id="Phobius"/>
    </source>
</evidence>
<dbReference type="GO" id="GO:0016413">
    <property type="term" value="F:O-acetyltransferase activity"/>
    <property type="evidence" value="ECO:0007669"/>
    <property type="project" value="TreeGrafter"/>
</dbReference>
<evidence type="ECO:0000313" key="9">
    <source>
        <dbReference type="EMBL" id="MPQ64212.1"/>
    </source>
</evidence>
<keyword evidence="9" id="KW-0808">Transferase</keyword>
<feature type="transmembrane region" description="Helical" evidence="7">
    <location>
        <begin position="274"/>
        <end position="291"/>
    </location>
</feature>
<feature type="transmembrane region" description="Helical" evidence="7">
    <location>
        <begin position="171"/>
        <end position="191"/>
    </location>
</feature>
<proteinExistence type="inferred from homology"/>
<evidence type="ECO:0000256" key="5">
    <source>
        <dbReference type="ARBA" id="ARBA00022989"/>
    </source>
</evidence>
<comment type="subcellular location">
    <subcellularLocation>
        <location evidence="1">Cell membrane</location>
        <topology evidence="1">Multi-pass membrane protein</topology>
    </subcellularLocation>
</comment>
<evidence type="ECO:0000256" key="1">
    <source>
        <dbReference type="ARBA" id="ARBA00004651"/>
    </source>
</evidence>
<keyword evidence="9" id="KW-0012">Acyltransferase</keyword>
<feature type="transmembrane region" description="Helical" evidence="7">
    <location>
        <begin position="222"/>
        <end position="240"/>
    </location>
</feature>
<protein>
    <submittedName>
        <fullName evidence="9">Acyltransferase</fullName>
    </submittedName>
</protein>
<evidence type="ECO:0000256" key="4">
    <source>
        <dbReference type="ARBA" id="ARBA00022692"/>
    </source>
</evidence>
<feature type="transmembrane region" description="Helical" evidence="7">
    <location>
        <begin position="197"/>
        <end position="215"/>
    </location>
</feature>